<reference evidence="2" key="1">
    <citation type="submission" date="2022-01" db="EMBL/GenBank/DDBJ databases">
        <title>Gillisia lutea sp. nov., isolated from marine plastic residues from the Malvarosa beach (Valencia, Spain).</title>
        <authorList>
            <person name="Vidal-Verdu A."/>
            <person name="Molina-Menor E."/>
            <person name="Satari L."/>
            <person name="Pascual J."/>
            <person name="Pereto J."/>
            <person name="Porcar M."/>
        </authorList>
    </citation>
    <scope>NUCLEOTIDE SEQUENCE</scope>
    <source>
        <strain evidence="2">M10.2A</strain>
    </source>
</reference>
<dbReference type="CDD" id="cd11313">
    <property type="entry name" value="AmyAc_arch_bac_AmyA"/>
    <property type="match status" value="1"/>
</dbReference>
<dbReference type="Proteomes" id="UP001179363">
    <property type="component" value="Unassembled WGS sequence"/>
</dbReference>
<accession>A0ABS9EL43</accession>
<dbReference type="Pfam" id="PF00128">
    <property type="entry name" value="Alpha-amylase"/>
    <property type="match status" value="1"/>
</dbReference>
<dbReference type="Gene3D" id="2.60.40.1180">
    <property type="entry name" value="Golgi alpha-mannosidase II"/>
    <property type="match status" value="1"/>
</dbReference>
<evidence type="ECO:0000313" key="2">
    <source>
        <dbReference type="EMBL" id="MCF4102569.1"/>
    </source>
</evidence>
<gene>
    <name evidence="2" type="ORF">L1I30_12910</name>
</gene>
<dbReference type="InterPro" id="IPR013780">
    <property type="entry name" value="Glyco_hydro_b"/>
</dbReference>
<dbReference type="SMART" id="SM00642">
    <property type="entry name" value="Aamy"/>
    <property type="match status" value="1"/>
</dbReference>
<dbReference type="PANTHER" id="PTHR47786">
    <property type="entry name" value="ALPHA-1,4-GLUCAN:MALTOSE-1-PHOSPHATE MALTOSYLTRANSFERASE"/>
    <property type="match status" value="1"/>
</dbReference>
<dbReference type="InterPro" id="IPR006047">
    <property type="entry name" value="GH13_cat_dom"/>
</dbReference>
<sequence>MNKIALTFAAVALMASCKENKQEEKTEEVQEVEVLGPMSEDNMENAVIYEANIRQYSPEGTFNAFTKDIPQLKDLGVKVIWLMPVYPISVKNRKATGGGFVSDIKDEKEREKYLGSYYAISDYTDVNPNFGTKEDFQNLVDTAHENGMFVILDWVANHTGWDHNWIKEHPEYYTQNEKGEIIDPIDPTTGKSWGWTDTADLNYDNKELWEAMTADMKYWVENHNIDGFRSDVAGEVPTEFWEQAVTKIEEVKPIFMLAESEKKDLFHKAFDMGYNWEGHHIMNKIAQGEETAEDWNKYMTKIDSVYQEDDMLMNFITNHDENSWSGTVQERMGDASEAMLALSFTVPGMPLIYSGQEYDMDHRLLFFEKDSIPKTKGKVWPVLVKLGKLKNENPALNGGKEAAAYKPLETSASKKVLAFEREKAGNKVVYIANMSKEPVKFSVNAEGSFEDYMSAEKVELQAGKEMELNAWEYKILINR</sequence>
<comment type="caution">
    <text evidence="2">The sequence shown here is derived from an EMBL/GenBank/DDBJ whole genome shotgun (WGS) entry which is preliminary data.</text>
</comment>
<dbReference type="SUPFAM" id="SSF51445">
    <property type="entry name" value="(Trans)glycosidases"/>
    <property type="match status" value="1"/>
</dbReference>
<organism evidence="2 3">
    <name type="scientific">Gillisia lutea</name>
    <dbReference type="NCBI Taxonomy" id="2909668"/>
    <lineage>
        <taxon>Bacteria</taxon>
        <taxon>Pseudomonadati</taxon>
        <taxon>Bacteroidota</taxon>
        <taxon>Flavobacteriia</taxon>
        <taxon>Flavobacteriales</taxon>
        <taxon>Flavobacteriaceae</taxon>
        <taxon>Gillisia</taxon>
    </lineage>
</organism>
<evidence type="ECO:0000313" key="3">
    <source>
        <dbReference type="Proteomes" id="UP001179363"/>
    </source>
</evidence>
<dbReference type="EMBL" id="JAKGTH010000011">
    <property type="protein sequence ID" value="MCF4102569.1"/>
    <property type="molecule type" value="Genomic_DNA"/>
</dbReference>
<name>A0ABS9EL43_9FLAO</name>
<feature type="domain" description="Glycosyl hydrolase family 13 catalytic" evidence="1">
    <location>
        <begin position="44"/>
        <end position="390"/>
    </location>
</feature>
<dbReference type="SUPFAM" id="SSF51011">
    <property type="entry name" value="Glycosyl hydrolase domain"/>
    <property type="match status" value="1"/>
</dbReference>
<keyword evidence="3" id="KW-1185">Reference proteome</keyword>
<dbReference type="PROSITE" id="PS51257">
    <property type="entry name" value="PROKAR_LIPOPROTEIN"/>
    <property type="match status" value="1"/>
</dbReference>
<dbReference type="RefSeq" id="WP_236134712.1">
    <property type="nucleotide sequence ID" value="NZ_JAKGTH010000011.1"/>
</dbReference>
<protein>
    <submittedName>
        <fullName evidence="2">Alpha-glucosidase C-terminal domain-containing protein</fullName>
    </submittedName>
</protein>
<dbReference type="InterPro" id="IPR017853">
    <property type="entry name" value="GH"/>
</dbReference>
<dbReference type="PANTHER" id="PTHR47786:SF2">
    <property type="entry name" value="GLYCOSYL HYDROLASE FAMILY 13 CATALYTIC DOMAIN-CONTAINING PROTEIN"/>
    <property type="match status" value="1"/>
</dbReference>
<dbReference type="Gene3D" id="3.20.20.80">
    <property type="entry name" value="Glycosidases"/>
    <property type="match status" value="1"/>
</dbReference>
<evidence type="ECO:0000259" key="1">
    <source>
        <dbReference type="SMART" id="SM00642"/>
    </source>
</evidence>
<proteinExistence type="predicted"/>